<dbReference type="AlphaFoldDB" id="A0A6N7IT11"/>
<dbReference type="PIRSF" id="PIRSF015617">
    <property type="entry name" value="Adensltrnsf_CobA"/>
    <property type="match status" value="1"/>
</dbReference>
<dbReference type="EC" id="2.5.1.17" evidence="1"/>
<dbReference type="NCBIfam" id="TIGR00708">
    <property type="entry name" value="cobA"/>
    <property type="match status" value="1"/>
</dbReference>
<keyword evidence="1" id="KW-0808">Transferase</keyword>
<accession>A0A6N7IT11</accession>
<dbReference type="Proteomes" id="UP000441717">
    <property type="component" value="Unassembled WGS sequence"/>
</dbReference>
<organism evidence="1 2">
    <name type="scientific">Desulfofundulus thermobenzoicus</name>
    <dbReference type="NCBI Taxonomy" id="29376"/>
    <lineage>
        <taxon>Bacteria</taxon>
        <taxon>Bacillati</taxon>
        <taxon>Bacillota</taxon>
        <taxon>Clostridia</taxon>
        <taxon>Eubacteriales</taxon>
        <taxon>Peptococcaceae</taxon>
        <taxon>Desulfofundulus</taxon>
    </lineage>
</organism>
<comment type="caution">
    <text evidence="1">The sequence shown here is derived from an EMBL/GenBank/DDBJ whole genome shotgun (WGS) entry which is preliminary data.</text>
</comment>
<dbReference type="EMBL" id="WHYR01000027">
    <property type="protein sequence ID" value="MQL52693.1"/>
    <property type="molecule type" value="Genomic_DNA"/>
</dbReference>
<protein>
    <submittedName>
        <fullName evidence="1">Cob(I)yrinic acid a,c-diamide adenosyltransferase</fullName>
        <ecNumber evidence="1">2.5.1.17</ecNumber>
    </submittedName>
</protein>
<dbReference type="Pfam" id="PF02572">
    <property type="entry name" value="CobA_CobO_BtuR"/>
    <property type="match status" value="1"/>
</dbReference>
<dbReference type="CDD" id="cd00561">
    <property type="entry name" value="CobA_ACA"/>
    <property type="match status" value="1"/>
</dbReference>
<dbReference type="GO" id="GO:0008817">
    <property type="term" value="F:corrinoid adenosyltransferase activity"/>
    <property type="evidence" value="ECO:0007669"/>
    <property type="project" value="UniProtKB-EC"/>
</dbReference>
<gene>
    <name evidence="1" type="primary">cobO</name>
    <name evidence="1" type="ORF">GFC01_10550</name>
</gene>
<dbReference type="OrthoDB" id="9810309at2"/>
<dbReference type="NCBIfam" id="NF004637">
    <property type="entry name" value="PRK05986.1"/>
    <property type="match status" value="1"/>
</dbReference>
<dbReference type="InterPro" id="IPR027417">
    <property type="entry name" value="P-loop_NTPase"/>
</dbReference>
<dbReference type="GO" id="GO:0005524">
    <property type="term" value="F:ATP binding"/>
    <property type="evidence" value="ECO:0007669"/>
    <property type="project" value="InterPro"/>
</dbReference>
<reference evidence="1 2" key="1">
    <citation type="submission" date="2019-10" db="EMBL/GenBank/DDBJ databases">
        <title>Comparative genomics of sulfur disproportionating microorganisms.</title>
        <authorList>
            <person name="Ward L.M."/>
            <person name="Bertran E."/>
            <person name="Johnston D."/>
        </authorList>
    </citation>
    <scope>NUCLEOTIDE SEQUENCE [LARGE SCALE GENOMIC DNA]</scope>
    <source>
        <strain evidence="1 2">DSM 14055</strain>
    </source>
</reference>
<sequence length="187" mass="21140">MEKRYRERKRMSETKGLILVFTGNGKGKTTAALGMGLRAWGQGMRVLVLQFIKGGWRYGELNATERLGGRFAIRQLGEGFTRADNGKTMGDHREAARHALEEANKEINAGNFDLIILDEILYALKFGLIDMEEVLALLDKKPPHLHLVLTGRDAPPEIIDRADLVTEMREIKHHYKKGIKAQRGVEF</sequence>
<dbReference type="GO" id="GO:0009236">
    <property type="term" value="P:cobalamin biosynthetic process"/>
    <property type="evidence" value="ECO:0007669"/>
    <property type="project" value="InterPro"/>
</dbReference>
<dbReference type="Gene3D" id="3.40.50.300">
    <property type="entry name" value="P-loop containing nucleotide triphosphate hydrolases"/>
    <property type="match status" value="1"/>
</dbReference>
<keyword evidence="2" id="KW-1185">Reference proteome</keyword>
<dbReference type="SUPFAM" id="SSF52540">
    <property type="entry name" value="P-loop containing nucleoside triphosphate hydrolases"/>
    <property type="match status" value="1"/>
</dbReference>
<dbReference type="InterPro" id="IPR003724">
    <property type="entry name" value="CblAdoTrfase_CobA"/>
</dbReference>
<dbReference type="PANTHER" id="PTHR46638:SF1">
    <property type="entry name" value="CORRINOID ADENOSYLTRANSFERASE"/>
    <property type="match status" value="1"/>
</dbReference>
<evidence type="ECO:0000313" key="2">
    <source>
        <dbReference type="Proteomes" id="UP000441717"/>
    </source>
</evidence>
<proteinExistence type="predicted"/>
<dbReference type="PANTHER" id="PTHR46638">
    <property type="entry name" value="CORRINOID ADENOSYLTRANSFERASE"/>
    <property type="match status" value="1"/>
</dbReference>
<name>A0A6N7IT11_9FIRM</name>
<evidence type="ECO:0000313" key="1">
    <source>
        <dbReference type="EMBL" id="MQL52693.1"/>
    </source>
</evidence>